<evidence type="ECO:0000259" key="1">
    <source>
        <dbReference type="Pfam" id="PF22513"/>
    </source>
</evidence>
<dbReference type="AlphaFoldDB" id="A0A517YC56"/>
<dbReference type="Proteomes" id="UP000315017">
    <property type="component" value="Chromosome"/>
</dbReference>
<dbReference type="KEGG" id="aagg:ETAA8_29210"/>
<proteinExistence type="predicted"/>
<feature type="domain" description="Antitoxin FitA-like ribbon-helix-helix" evidence="1">
    <location>
        <begin position="5"/>
        <end position="32"/>
    </location>
</feature>
<gene>
    <name evidence="2" type="ORF">ETAA8_29210</name>
</gene>
<sequence length="74" mass="8090">MVTINLDDATANALRTSAAARGCSLEDFLRLIAKLPPESAPLSFDDLVHQLNLLSSAEVVDSNYSRAEIYQDHD</sequence>
<name>A0A517YC56_9BACT</name>
<protein>
    <recommendedName>
        <fullName evidence="1">Antitoxin FitA-like ribbon-helix-helix domain-containing protein</fullName>
    </recommendedName>
</protein>
<evidence type="ECO:0000313" key="3">
    <source>
        <dbReference type="Proteomes" id="UP000315017"/>
    </source>
</evidence>
<evidence type="ECO:0000313" key="2">
    <source>
        <dbReference type="EMBL" id="QDU27830.1"/>
    </source>
</evidence>
<dbReference type="RefSeq" id="WP_145089107.1">
    <property type="nucleotide sequence ID" value="NZ_CP036274.1"/>
</dbReference>
<accession>A0A517YC56</accession>
<dbReference type="Pfam" id="PF22513">
    <property type="entry name" value="FitA-like_RHH"/>
    <property type="match status" value="1"/>
</dbReference>
<dbReference type="InterPro" id="IPR053853">
    <property type="entry name" value="FitA-like_RHH"/>
</dbReference>
<organism evidence="2 3">
    <name type="scientific">Anatilimnocola aggregata</name>
    <dbReference type="NCBI Taxonomy" id="2528021"/>
    <lineage>
        <taxon>Bacteria</taxon>
        <taxon>Pseudomonadati</taxon>
        <taxon>Planctomycetota</taxon>
        <taxon>Planctomycetia</taxon>
        <taxon>Pirellulales</taxon>
        <taxon>Pirellulaceae</taxon>
        <taxon>Anatilimnocola</taxon>
    </lineage>
</organism>
<dbReference type="EMBL" id="CP036274">
    <property type="protein sequence ID" value="QDU27830.1"/>
    <property type="molecule type" value="Genomic_DNA"/>
</dbReference>
<reference evidence="2 3" key="1">
    <citation type="submission" date="2019-02" db="EMBL/GenBank/DDBJ databases">
        <title>Deep-cultivation of Planctomycetes and their phenomic and genomic characterization uncovers novel biology.</title>
        <authorList>
            <person name="Wiegand S."/>
            <person name="Jogler M."/>
            <person name="Boedeker C."/>
            <person name="Pinto D."/>
            <person name="Vollmers J."/>
            <person name="Rivas-Marin E."/>
            <person name="Kohn T."/>
            <person name="Peeters S.H."/>
            <person name="Heuer A."/>
            <person name="Rast P."/>
            <person name="Oberbeckmann S."/>
            <person name="Bunk B."/>
            <person name="Jeske O."/>
            <person name="Meyerdierks A."/>
            <person name="Storesund J.E."/>
            <person name="Kallscheuer N."/>
            <person name="Luecker S."/>
            <person name="Lage O.M."/>
            <person name="Pohl T."/>
            <person name="Merkel B.J."/>
            <person name="Hornburger P."/>
            <person name="Mueller R.-W."/>
            <person name="Bruemmer F."/>
            <person name="Labrenz M."/>
            <person name="Spormann A.M."/>
            <person name="Op den Camp H."/>
            <person name="Overmann J."/>
            <person name="Amann R."/>
            <person name="Jetten M.S.M."/>
            <person name="Mascher T."/>
            <person name="Medema M.H."/>
            <person name="Devos D.P."/>
            <person name="Kaster A.-K."/>
            <person name="Ovreas L."/>
            <person name="Rohde M."/>
            <person name="Galperin M.Y."/>
            <person name="Jogler C."/>
        </authorList>
    </citation>
    <scope>NUCLEOTIDE SEQUENCE [LARGE SCALE GENOMIC DNA]</scope>
    <source>
        <strain evidence="2 3">ETA_A8</strain>
    </source>
</reference>
<keyword evidence="3" id="KW-1185">Reference proteome</keyword>